<comment type="caution">
    <text evidence="11">The sequence shown here is derived from an EMBL/GenBank/DDBJ whole genome shotgun (WGS) entry which is preliminary data.</text>
</comment>
<dbReference type="PROSITE" id="PS00237">
    <property type="entry name" value="G_PROTEIN_RECEP_F1_1"/>
    <property type="match status" value="1"/>
</dbReference>
<keyword evidence="6 8" id="KW-0675">Receptor</keyword>
<feature type="transmembrane region" description="Helical" evidence="9">
    <location>
        <begin position="229"/>
        <end position="247"/>
    </location>
</feature>
<feature type="domain" description="G-protein coupled receptors family 1 profile" evidence="10">
    <location>
        <begin position="1"/>
        <end position="292"/>
    </location>
</feature>
<keyword evidence="5 9" id="KW-0472">Membrane</keyword>
<evidence type="ECO:0000256" key="7">
    <source>
        <dbReference type="ARBA" id="ARBA00023224"/>
    </source>
</evidence>
<comment type="subcellular location">
    <subcellularLocation>
        <location evidence="1">Membrane</location>
        <topology evidence="1">Multi-pass membrane protein</topology>
    </subcellularLocation>
</comment>
<evidence type="ECO:0000256" key="1">
    <source>
        <dbReference type="ARBA" id="ARBA00004141"/>
    </source>
</evidence>
<accession>A0A814CLW2</accession>
<evidence type="ECO:0000256" key="5">
    <source>
        <dbReference type="ARBA" id="ARBA00023136"/>
    </source>
</evidence>
<dbReference type="InterPro" id="IPR000276">
    <property type="entry name" value="GPCR_Rhodpsn"/>
</dbReference>
<feature type="transmembrane region" description="Helical" evidence="9">
    <location>
        <begin position="272"/>
        <end position="295"/>
    </location>
</feature>
<reference evidence="11" key="1">
    <citation type="submission" date="2021-02" db="EMBL/GenBank/DDBJ databases">
        <authorList>
            <person name="Nowell W R."/>
        </authorList>
    </citation>
    <scope>NUCLEOTIDE SEQUENCE</scope>
</reference>
<evidence type="ECO:0000313" key="11">
    <source>
        <dbReference type="EMBL" id="CAF0941797.1"/>
    </source>
</evidence>
<evidence type="ECO:0000256" key="8">
    <source>
        <dbReference type="RuleBase" id="RU000688"/>
    </source>
</evidence>
<name>A0A814CLW2_9BILA</name>
<evidence type="ECO:0000256" key="3">
    <source>
        <dbReference type="ARBA" id="ARBA00022989"/>
    </source>
</evidence>
<evidence type="ECO:0000313" key="12">
    <source>
        <dbReference type="EMBL" id="CAF3718285.1"/>
    </source>
</evidence>
<evidence type="ECO:0000256" key="9">
    <source>
        <dbReference type="SAM" id="Phobius"/>
    </source>
</evidence>
<dbReference type="GO" id="GO:0005886">
    <property type="term" value="C:plasma membrane"/>
    <property type="evidence" value="ECO:0007669"/>
    <property type="project" value="TreeGrafter"/>
</dbReference>
<evidence type="ECO:0000256" key="6">
    <source>
        <dbReference type="ARBA" id="ARBA00023170"/>
    </source>
</evidence>
<dbReference type="PANTHER" id="PTHR24243:SF208">
    <property type="entry name" value="PYROKININ-1 RECEPTOR"/>
    <property type="match status" value="1"/>
</dbReference>
<dbReference type="Pfam" id="PF00001">
    <property type="entry name" value="7tm_1"/>
    <property type="match status" value="1"/>
</dbReference>
<dbReference type="PROSITE" id="PS50262">
    <property type="entry name" value="G_PROTEIN_RECEP_F1_2"/>
    <property type="match status" value="1"/>
</dbReference>
<dbReference type="PRINTS" id="PR01157">
    <property type="entry name" value="P2YPURNOCPTR"/>
</dbReference>
<gene>
    <name evidence="11" type="ORF">GPM918_LOCUS10751</name>
    <name evidence="12" type="ORF">SRO942_LOCUS10754</name>
</gene>
<dbReference type="OrthoDB" id="5950040at2759"/>
<evidence type="ECO:0000259" key="10">
    <source>
        <dbReference type="PROSITE" id="PS50262"/>
    </source>
</evidence>
<feature type="transmembrane region" description="Helical" evidence="9">
    <location>
        <begin position="89"/>
        <end position="107"/>
    </location>
</feature>
<sequence length="392" mass="45326">MHTVTNCYLLNLAVSDSLPLIVSLPFEIQFFVMYMNYYPFGQIGCKLRSLLAETSTNVSILTISAFTIERFIAICHPLRSSSLSTIHRALKIQLLIWIIAILFAIPYYHLTVRTSSGCTLDLTKTEWLTLCFRISASIFFVLPAFLLFIMYALMARRLYTSGFLQEVRSSKDGTSVPCLDGVQHLQNEYDNHQRSLLGQCPHRESTTSILTRPNSRLSQHRENSMKKSAFKMLFAVVVAFIICYAPFHVQRLITSKIEEKSLTIFKRRCVELFYFVSGILYYLGSTINPIFYHLFSSKYRLACTRTLKRFIHCRKERQQKMSQAEQMNKILHNHREFGKSNARLLYYTTIPPPICNKCITPHVKPDIGPNDYISNQKLLTHSLPNLTEKHHL</sequence>
<dbReference type="GO" id="GO:0008188">
    <property type="term" value="F:neuropeptide receptor activity"/>
    <property type="evidence" value="ECO:0007669"/>
    <property type="project" value="TreeGrafter"/>
</dbReference>
<dbReference type="EMBL" id="CAJOBC010002151">
    <property type="protein sequence ID" value="CAF3718285.1"/>
    <property type="molecule type" value="Genomic_DNA"/>
</dbReference>
<evidence type="ECO:0000313" key="13">
    <source>
        <dbReference type="Proteomes" id="UP000663829"/>
    </source>
</evidence>
<dbReference type="EMBL" id="CAJNOQ010002150">
    <property type="protein sequence ID" value="CAF0941797.1"/>
    <property type="molecule type" value="Genomic_DNA"/>
</dbReference>
<keyword evidence="7 8" id="KW-0807">Transducer</keyword>
<dbReference type="Gene3D" id="1.20.1070.10">
    <property type="entry name" value="Rhodopsin 7-helix transmembrane proteins"/>
    <property type="match status" value="1"/>
</dbReference>
<dbReference type="AlphaFoldDB" id="A0A814CLW2"/>
<dbReference type="Proteomes" id="UP000681722">
    <property type="component" value="Unassembled WGS sequence"/>
</dbReference>
<dbReference type="SUPFAM" id="SSF81321">
    <property type="entry name" value="Family A G protein-coupled receptor-like"/>
    <property type="match status" value="1"/>
</dbReference>
<dbReference type="InterPro" id="IPR017452">
    <property type="entry name" value="GPCR_Rhodpsn_7TM"/>
</dbReference>
<comment type="similarity">
    <text evidence="8">Belongs to the G-protein coupled receptor 1 family.</text>
</comment>
<keyword evidence="3 9" id="KW-1133">Transmembrane helix</keyword>
<dbReference type="PRINTS" id="PR00237">
    <property type="entry name" value="GPCRRHODOPSN"/>
</dbReference>
<dbReference type="PANTHER" id="PTHR24243">
    <property type="entry name" value="G-PROTEIN COUPLED RECEPTOR"/>
    <property type="match status" value="1"/>
</dbReference>
<keyword evidence="13" id="KW-1185">Reference proteome</keyword>
<organism evidence="11 13">
    <name type="scientific">Didymodactylos carnosus</name>
    <dbReference type="NCBI Taxonomy" id="1234261"/>
    <lineage>
        <taxon>Eukaryota</taxon>
        <taxon>Metazoa</taxon>
        <taxon>Spiralia</taxon>
        <taxon>Gnathifera</taxon>
        <taxon>Rotifera</taxon>
        <taxon>Eurotatoria</taxon>
        <taxon>Bdelloidea</taxon>
        <taxon>Philodinida</taxon>
        <taxon>Philodinidae</taxon>
        <taxon>Didymodactylos</taxon>
    </lineage>
</organism>
<keyword evidence="2 8" id="KW-0812">Transmembrane</keyword>
<protein>
    <recommendedName>
        <fullName evidence="10">G-protein coupled receptors family 1 profile domain-containing protein</fullName>
    </recommendedName>
</protein>
<proteinExistence type="inferred from homology"/>
<keyword evidence="4 8" id="KW-0297">G-protein coupled receptor</keyword>
<evidence type="ECO:0000256" key="2">
    <source>
        <dbReference type="ARBA" id="ARBA00022692"/>
    </source>
</evidence>
<dbReference type="Proteomes" id="UP000663829">
    <property type="component" value="Unassembled WGS sequence"/>
</dbReference>
<feature type="transmembrane region" description="Helical" evidence="9">
    <location>
        <begin position="127"/>
        <end position="153"/>
    </location>
</feature>
<evidence type="ECO:0000256" key="4">
    <source>
        <dbReference type="ARBA" id="ARBA00023040"/>
    </source>
</evidence>